<name>A0ABQ5XH76_9GAMM</name>
<dbReference type="EMBL" id="BSOA01000044">
    <property type="protein sequence ID" value="GLQ89976.1"/>
    <property type="molecule type" value="Genomic_DNA"/>
</dbReference>
<dbReference type="Proteomes" id="UP001156627">
    <property type="component" value="Unassembled WGS sequence"/>
</dbReference>
<evidence type="ECO:0000256" key="2">
    <source>
        <dbReference type="ARBA" id="ARBA00022737"/>
    </source>
</evidence>
<protein>
    <recommendedName>
        <fullName evidence="5">Internalin A</fullName>
    </recommendedName>
</protein>
<dbReference type="InterPro" id="IPR050836">
    <property type="entry name" value="SDS22/Internalin_LRR"/>
</dbReference>
<dbReference type="SUPFAM" id="SSF52058">
    <property type="entry name" value="L domain-like"/>
    <property type="match status" value="1"/>
</dbReference>
<evidence type="ECO:0008006" key="5">
    <source>
        <dbReference type="Google" id="ProtNLM"/>
    </source>
</evidence>
<accession>A0ABQ5XH76</accession>
<evidence type="ECO:0000313" key="4">
    <source>
        <dbReference type="Proteomes" id="UP001156627"/>
    </source>
</evidence>
<evidence type="ECO:0000313" key="3">
    <source>
        <dbReference type="EMBL" id="GLQ89976.1"/>
    </source>
</evidence>
<dbReference type="InterPro" id="IPR032675">
    <property type="entry name" value="LRR_dom_sf"/>
</dbReference>
<dbReference type="Gene3D" id="3.80.10.10">
    <property type="entry name" value="Ribonuclease Inhibitor"/>
    <property type="match status" value="1"/>
</dbReference>
<organism evidence="3 4">
    <name type="scientific">Dyella flagellata</name>
    <dbReference type="NCBI Taxonomy" id="1867833"/>
    <lineage>
        <taxon>Bacteria</taxon>
        <taxon>Pseudomonadati</taxon>
        <taxon>Pseudomonadota</taxon>
        <taxon>Gammaproteobacteria</taxon>
        <taxon>Lysobacterales</taxon>
        <taxon>Rhodanobacteraceae</taxon>
        <taxon>Dyella</taxon>
    </lineage>
</organism>
<keyword evidence="4" id="KW-1185">Reference proteome</keyword>
<sequence length="312" mass="34401">MAEARPARNYFYGHGQDSFEPLGPECTLVAVRLPMTPVDLEKLARLLEGRPEVTLRFHSAPVTDLDFLKYFPGVRRLSVDLWSLEDIGGFSHLQGKLELLSFGNTKKRHSLKFLEGMPALEKLSLEGHAKDIASVSRLTRLTSLGLRCITLPDLSILAPLRELATLGIAFGGTPDLAHLAELPQLQTLSLFRINKLYDLSILTKLTSLKTLDLDSMRNVMSLPSLESLTHLEEVTLETMKGLTELSAVAAAPNLRQLTIAGMAQLDVAAFRCLVGHPHLQKLRLWSSLGGAVNLKKSVREAVRQLLPDITEA</sequence>
<evidence type="ECO:0000256" key="1">
    <source>
        <dbReference type="ARBA" id="ARBA00022614"/>
    </source>
</evidence>
<keyword evidence="2" id="KW-0677">Repeat</keyword>
<keyword evidence="1" id="KW-0433">Leucine-rich repeat</keyword>
<dbReference type="PANTHER" id="PTHR46652:SF3">
    <property type="entry name" value="LEUCINE-RICH REPEAT-CONTAINING PROTEIN 9"/>
    <property type="match status" value="1"/>
</dbReference>
<comment type="caution">
    <text evidence="3">The sequence shown here is derived from an EMBL/GenBank/DDBJ whole genome shotgun (WGS) entry which is preliminary data.</text>
</comment>
<proteinExistence type="predicted"/>
<gene>
    <name evidence="3" type="ORF">GCM10007898_35510</name>
</gene>
<reference evidence="4" key="1">
    <citation type="journal article" date="2019" name="Int. J. Syst. Evol. Microbiol.">
        <title>The Global Catalogue of Microorganisms (GCM) 10K type strain sequencing project: providing services to taxonomists for standard genome sequencing and annotation.</title>
        <authorList>
            <consortium name="The Broad Institute Genomics Platform"/>
            <consortium name="The Broad Institute Genome Sequencing Center for Infectious Disease"/>
            <person name="Wu L."/>
            <person name="Ma J."/>
        </authorList>
    </citation>
    <scope>NUCLEOTIDE SEQUENCE [LARGE SCALE GENOMIC DNA]</scope>
    <source>
        <strain evidence="4">NBRC 111981</strain>
    </source>
</reference>
<dbReference type="PANTHER" id="PTHR46652">
    <property type="entry name" value="LEUCINE-RICH REPEAT AND IQ DOMAIN-CONTAINING PROTEIN 1-RELATED"/>
    <property type="match status" value="1"/>
</dbReference>